<dbReference type="InterPro" id="IPR056470">
    <property type="entry name" value="BesD/HalB-like"/>
</dbReference>
<dbReference type="Pfam" id="PF23169">
    <property type="entry name" value="HalD"/>
    <property type="match status" value="1"/>
</dbReference>
<organism evidence="2">
    <name type="scientific">Streptomyces sp. NBC_00049</name>
    <dbReference type="NCBI Taxonomy" id="2903617"/>
    <lineage>
        <taxon>Bacteria</taxon>
        <taxon>Bacillati</taxon>
        <taxon>Actinomycetota</taxon>
        <taxon>Actinomycetes</taxon>
        <taxon>Kitasatosporales</taxon>
        <taxon>Streptomycetaceae</taxon>
        <taxon>Streptomyces</taxon>
    </lineage>
</organism>
<gene>
    <name evidence="2" type="ORF">OG327_17940</name>
</gene>
<evidence type="ECO:0000313" key="2">
    <source>
        <dbReference type="EMBL" id="WTU75041.1"/>
    </source>
</evidence>
<dbReference type="AlphaFoldDB" id="A0AAU2JTC8"/>
<dbReference type="InterPro" id="IPR008930">
    <property type="entry name" value="Terpenoid_cyclase/PrenylTrfase"/>
</dbReference>
<proteinExistence type="predicted"/>
<evidence type="ECO:0000256" key="1">
    <source>
        <dbReference type="SAM" id="MobiDB-lite"/>
    </source>
</evidence>
<sequence length="232" mass="24020">MALQIARRVAAGFAGEGVRVTRAAETGSALAPHRASRTATPALLASQRADGSWPRIPDEPYSSPTATGLALTALTAGGLGPQDTAVAHGLRLSALVSSLYQDPALLAFLTTVLGSEVSTVRDPVERHVLNILHGEGDTHGAHTDDHPPRPGPLLESPPHPDDGGLLEFRPGHPGLDDLDSAASRRAHHRPGEGYPSDTPADRPGGVPHPCLQSGEHAEGDEWAGDGFACVTA</sequence>
<accession>A0AAU2JTC8</accession>
<name>A0AAU2JTC8_9ACTN</name>
<dbReference type="EMBL" id="CP108264">
    <property type="protein sequence ID" value="WTU75041.1"/>
    <property type="molecule type" value="Genomic_DNA"/>
</dbReference>
<feature type="compositionally biased region" description="Basic and acidic residues" evidence="1">
    <location>
        <begin position="135"/>
        <end position="148"/>
    </location>
</feature>
<reference evidence="2" key="1">
    <citation type="submission" date="2022-10" db="EMBL/GenBank/DDBJ databases">
        <title>The complete genomes of actinobacterial strains from the NBC collection.</title>
        <authorList>
            <person name="Joergensen T.S."/>
            <person name="Alvarez Arevalo M."/>
            <person name="Sterndorff E.B."/>
            <person name="Faurdal D."/>
            <person name="Vuksanovic O."/>
            <person name="Mourched A.-S."/>
            <person name="Charusanti P."/>
            <person name="Shaw S."/>
            <person name="Blin K."/>
            <person name="Weber T."/>
        </authorList>
    </citation>
    <scope>NUCLEOTIDE SEQUENCE</scope>
    <source>
        <strain evidence="2">NBC_00049</strain>
    </source>
</reference>
<protein>
    <submittedName>
        <fullName evidence="2">Uncharacterized protein</fullName>
    </submittedName>
</protein>
<feature type="region of interest" description="Disordered" evidence="1">
    <location>
        <begin position="135"/>
        <end position="223"/>
    </location>
</feature>
<dbReference type="SUPFAM" id="SSF48239">
    <property type="entry name" value="Terpenoid cyclases/Protein prenyltransferases"/>
    <property type="match status" value="1"/>
</dbReference>
<dbReference type="Gene3D" id="1.50.10.20">
    <property type="match status" value="1"/>
</dbReference>